<dbReference type="GO" id="GO:0016020">
    <property type="term" value="C:membrane"/>
    <property type="evidence" value="ECO:0007669"/>
    <property type="project" value="InterPro"/>
</dbReference>
<dbReference type="AlphaFoldDB" id="A0A2N1PJ52"/>
<dbReference type="Pfam" id="PF00672">
    <property type="entry name" value="HAMP"/>
    <property type="match status" value="1"/>
</dbReference>
<evidence type="ECO:0000313" key="7">
    <source>
        <dbReference type="EMBL" id="PKK88374.1"/>
    </source>
</evidence>
<keyword evidence="1 3" id="KW-0807">Transducer</keyword>
<evidence type="ECO:0000256" key="1">
    <source>
        <dbReference type="ARBA" id="ARBA00023224"/>
    </source>
</evidence>
<dbReference type="CDD" id="cd12912">
    <property type="entry name" value="PDC2_MCP_like"/>
    <property type="match status" value="1"/>
</dbReference>
<keyword evidence="4" id="KW-0472">Membrane</keyword>
<evidence type="ECO:0000259" key="5">
    <source>
        <dbReference type="PROSITE" id="PS50111"/>
    </source>
</evidence>
<dbReference type="InterPro" id="IPR004089">
    <property type="entry name" value="MCPsignal_dom"/>
</dbReference>
<protein>
    <recommendedName>
        <fullName evidence="9">Methyl-accepting chemotaxis protein</fullName>
    </recommendedName>
</protein>
<dbReference type="SMART" id="SM00304">
    <property type="entry name" value="HAMP"/>
    <property type="match status" value="1"/>
</dbReference>
<feature type="domain" description="Methyl-accepting transducer" evidence="5">
    <location>
        <begin position="408"/>
        <end position="644"/>
    </location>
</feature>
<feature type="transmembrane region" description="Helical" evidence="4">
    <location>
        <begin position="25"/>
        <end position="44"/>
    </location>
</feature>
<dbReference type="EMBL" id="PGXC01000049">
    <property type="protein sequence ID" value="PKK88374.1"/>
    <property type="molecule type" value="Genomic_DNA"/>
</dbReference>
<sequence length="687" mass="74736">MCGLSLQNAFSPGRIDLKISIFTRLLLYILLVSLVPLTLAGYFFTSRTSSIIMDNTRSQSMLLLEKTAQQIDAFFQKTEDESQELVLYGKEALFANEFQQDLGENRKAVKKMLSAKPHLLRCTILDAKTSVVICEAQAGLERGMIKEGTDSDSDLFRAFFQGIGPVIRKSVSSMKTMLAPSARSRELSGNVLTRIIPMKGDDGNFMGLVLADYSLSAFTEYAAVSTGKGEQMFVCDGQGKFLYHTLTDRILTKSHFDYRSSLDSQGQAFFDDLLAMKRGDGYFFRNGSNNYLAFQPIGSRGWSLGFEVPIEVMVGELKNLKHQFIFSLIIIILIVSGLVWALASSFSAPILSLLQGFSRMATGDLTVSVTSDRTDEFGTLASSFNQFVRRINHIVENIANCSRGMGTAAEDLNITSSKLSNVSAEMAEQSETVAFSADGMSHRMVDVSTSSKQSSDNITMVATSTEQMTSTIEEIAVSTEKVLGVTADAVYRSDMARGQVNQLKAAAMEINNVIDMIIDIADQTKLLALNAAIEAARAGEAGKGFTVVANEVKELAKQTNDATTDIRERIQAIQDSTDKTIQEIHEVNRVINVVNDFVKNIASAAEEQTITTRDIAKNIGQAATGVNGISSTISGAADATMEMAGEIVKVKGISTGVRQMSTEVSKSAANLTKMSEALNEIVSHFQL</sequence>
<dbReference type="Gene3D" id="3.30.450.20">
    <property type="entry name" value="PAS domain"/>
    <property type="match status" value="1"/>
</dbReference>
<dbReference type="SUPFAM" id="SSF58104">
    <property type="entry name" value="Methyl-accepting chemotaxis protein (MCP) signaling domain"/>
    <property type="match status" value="1"/>
</dbReference>
<evidence type="ECO:0000256" key="4">
    <source>
        <dbReference type="SAM" id="Phobius"/>
    </source>
</evidence>
<accession>A0A2N1PJ52</accession>
<dbReference type="Gene3D" id="1.10.287.950">
    <property type="entry name" value="Methyl-accepting chemotaxis protein"/>
    <property type="match status" value="1"/>
</dbReference>
<dbReference type="PROSITE" id="PS50111">
    <property type="entry name" value="CHEMOTAXIS_TRANSDUC_2"/>
    <property type="match status" value="1"/>
</dbReference>
<dbReference type="Pfam" id="PF00015">
    <property type="entry name" value="MCPsignal"/>
    <property type="match status" value="1"/>
</dbReference>
<dbReference type="PANTHER" id="PTHR32089:SF112">
    <property type="entry name" value="LYSOZYME-LIKE PROTEIN-RELATED"/>
    <property type="match status" value="1"/>
</dbReference>
<evidence type="ECO:0000259" key="6">
    <source>
        <dbReference type="PROSITE" id="PS50885"/>
    </source>
</evidence>
<keyword evidence="4" id="KW-1133">Transmembrane helix</keyword>
<evidence type="ECO:0000256" key="2">
    <source>
        <dbReference type="ARBA" id="ARBA00029447"/>
    </source>
</evidence>
<dbReference type="SMART" id="SM00283">
    <property type="entry name" value="MA"/>
    <property type="match status" value="1"/>
</dbReference>
<organism evidence="7 8">
    <name type="scientific">Candidatus Wallbacteria bacterium HGW-Wallbacteria-1</name>
    <dbReference type="NCBI Taxonomy" id="2013854"/>
    <lineage>
        <taxon>Bacteria</taxon>
        <taxon>Candidatus Walliibacteriota</taxon>
    </lineage>
</organism>
<evidence type="ECO:0000313" key="8">
    <source>
        <dbReference type="Proteomes" id="UP000233256"/>
    </source>
</evidence>
<feature type="transmembrane region" description="Helical" evidence="4">
    <location>
        <begin position="324"/>
        <end position="343"/>
    </location>
</feature>
<name>A0A2N1PJ52_9BACT</name>
<proteinExistence type="inferred from homology"/>
<feature type="domain" description="HAMP" evidence="6">
    <location>
        <begin position="344"/>
        <end position="396"/>
    </location>
</feature>
<dbReference type="PANTHER" id="PTHR32089">
    <property type="entry name" value="METHYL-ACCEPTING CHEMOTAXIS PROTEIN MCPB"/>
    <property type="match status" value="1"/>
</dbReference>
<dbReference type="GO" id="GO:0007165">
    <property type="term" value="P:signal transduction"/>
    <property type="evidence" value="ECO:0007669"/>
    <property type="project" value="UniProtKB-KW"/>
</dbReference>
<gene>
    <name evidence="7" type="ORF">CVV64_18990</name>
</gene>
<dbReference type="PROSITE" id="PS50885">
    <property type="entry name" value="HAMP"/>
    <property type="match status" value="1"/>
</dbReference>
<keyword evidence="4" id="KW-0812">Transmembrane</keyword>
<comment type="caution">
    <text evidence="7">The sequence shown here is derived from an EMBL/GenBank/DDBJ whole genome shotgun (WGS) entry which is preliminary data.</text>
</comment>
<reference evidence="7 8" key="1">
    <citation type="journal article" date="2017" name="ISME J.">
        <title>Potential for microbial H2 and metal transformations associated with novel bacteria and archaea in deep terrestrial subsurface sediments.</title>
        <authorList>
            <person name="Hernsdorf A.W."/>
            <person name="Amano Y."/>
            <person name="Miyakawa K."/>
            <person name="Ise K."/>
            <person name="Suzuki Y."/>
            <person name="Anantharaman K."/>
            <person name="Probst A."/>
            <person name="Burstein D."/>
            <person name="Thomas B.C."/>
            <person name="Banfield J.F."/>
        </authorList>
    </citation>
    <scope>NUCLEOTIDE SEQUENCE [LARGE SCALE GENOMIC DNA]</scope>
    <source>
        <strain evidence="7">HGW-Wallbacteria-1</strain>
    </source>
</reference>
<dbReference type="InterPro" id="IPR003660">
    <property type="entry name" value="HAMP_dom"/>
</dbReference>
<evidence type="ECO:0000256" key="3">
    <source>
        <dbReference type="PROSITE-ProRule" id="PRU00284"/>
    </source>
</evidence>
<comment type="similarity">
    <text evidence="2">Belongs to the methyl-accepting chemotaxis (MCP) protein family.</text>
</comment>
<evidence type="ECO:0008006" key="9">
    <source>
        <dbReference type="Google" id="ProtNLM"/>
    </source>
</evidence>
<dbReference type="Proteomes" id="UP000233256">
    <property type="component" value="Unassembled WGS sequence"/>
</dbReference>
<dbReference type="CDD" id="cd06225">
    <property type="entry name" value="HAMP"/>
    <property type="match status" value="1"/>
</dbReference>